<keyword evidence="2" id="KW-0695">RNA-directed DNA polymerase</keyword>
<proteinExistence type="predicted"/>
<evidence type="ECO:0000259" key="1">
    <source>
        <dbReference type="Pfam" id="PF07727"/>
    </source>
</evidence>
<dbReference type="PANTHER" id="PTHR11439">
    <property type="entry name" value="GAG-POL-RELATED RETROTRANSPOSON"/>
    <property type="match status" value="1"/>
</dbReference>
<keyword evidence="2" id="KW-0808">Transferase</keyword>
<keyword evidence="2" id="KW-0548">Nucleotidyltransferase</keyword>
<dbReference type="EMBL" id="JAEFBK010000007">
    <property type="protein sequence ID" value="KAG7585873.1"/>
    <property type="molecule type" value="Genomic_DNA"/>
</dbReference>
<dbReference type="Pfam" id="PF14223">
    <property type="entry name" value="Retrotran_gag_2"/>
    <property type="match status" value="1"/>
</dbReference>
<dbReference type="CDD" id="cd09272">
    <property type="entry name" value="RNase_HI_RT_Ty1"/>
    <property type="match status" value="1"/>
</dbReference>
<protein>
    <submittedName>
        <fullName evidence="2">Reverse transcriptase RNA-dependent DNA polymerase</fullName>
    </submittedName>
</protein>
<evidence type="ECO:0000313" key="3">
    <source>
        <dbReference type="Proteomes" id="UP000694240"/>
    </source>
</evidence>
<keyword evidence="3" id="KW-1185">Reference proteome</keyword>
<gene>
    <name evidence="2" type="ORF">ISN45_Aa02g012230</name>
</gene>
<sequence>MGEIVPVKSKEIGSSSIRCPMLTTTNYTVWTMRMKPMLRVNRAWEAIEPGSTNEDMNDLAKALLFQSIPESLILQVGEYKTAKEVWEAIKTRHLGADRVKEARLQTLMSEFDRLKMKDTESIDEFAGKLSEISTKAAALGEKINETKLVKKFLGSVPRKKYIHTVASLEQVLDLKTTCFEDIVGRLKTHIKETMDEIFSITKNNTWDLVDLPNGVKPIGLKWVFKIKTNSDGSINKYKARLVAKGYVQKHGIDFDEVFAPVARIETVRFIIALAASNGWEIHHLDVKTAFLHVELKEIVYVSQPEGFITEENKNKVYKLNKALYGLRQAPRAWNNKLNQILKELNFMKCSKEPSLYQKQENEHLLIVAVYVDDLLVTGTSLDQIVEFKKGMASKFEMSDLGLLTYYLGIEVLQHDKGIIMKQGRYAEKILEEARMRECNAVHIPMDSGLKLLKAEKEKNIDKKEFRRNIGCLRYLLHTRPDLSYSVGILSRYLQEPKESHGAALKQILRYLRGTQSYGLSFTRGTEQGLVGYSESSHNVDEDDGKSTTGHIFYLGDCPITWCTKKQDTIALSSCEAEFMAATEAAKQAIWLQDLLGEVTGNSIERVMLRIDNKSAIALAKNPVFHGRSKHIHKRYHFIRECVENELVDVEHVPGEEQKADILTKALGRIKFKEMRELVGIHDVSRLAKKKMDRGGDGGRRLWYMRNVELDVMRSHINSYLQRDLESSSAAMKHILVVVQHIVDEIKDLLSFLGLLRDRNPPPLPFLVVELPEVQIAVSLISHV</sequence>
<organism evidence="2 3">
    <name type="scientific">Arabidopsis thaliana x Arabidopsis arenosa</name>
    <dbReference type="NCBI Taxonomy" id="1240361"/>
    <lineage>
        <taxon>Eukaryota</taxon>
        <taxon>Viridiplantae</taxon>
        <taxon>Streptophyta</taxon>
        <taxon>Embryophyta</taxon>
        <taxon>Tracheophyta</taxon>
        <taxon>Spermatophyta</taxon>
        <taxon>Magnoliopsida</taxon>
        <taxon>eudicotyledons</taxon>
        <taxon>Gunneridae</taxon>
        <taxon>Pentapetalae</taxon>
        <taxon>rosids</taxon>
        <taxon>malvids</taxon>
        <taxon>Brassicales</taxon>
        <taxon>Brassicaceae</taxon>
        <taxon>Camelineae</taxon>
        <taxon>Arabidopsis</taxon>
    </lineage>
</organism>
<accession>A0A8T2BJ07</accession>
<dbReference type="Proteomes" id="UP000694240">
    <property type="component" value="Chromosome 7"/>
</dbReference>
<dbReference type="AlphaFoldDB" id="A0A8T2BJ07"/>
<dbReference type="PANTHER" id="PTHR11439:SF515">
    <property type="entry name" value="GAG-POL POLYPROTEIN"/>
    <property type="match status" value="1"/>
</dbReference>
<comment type="caution">
    <text evidence="2">The sequence shown here is derived from an EMBL/GenBank/DDBJ whole genome shotgun (WGS) entry which is preliminary data.</text>
</comment>
<evidence type="ECO:0000313" key="2">
    <source>
        <dbReference type="EMBL" id="KAG7585873.1"/>
    </source>
</evidence>
<reference evidence="2 3" key="1">
    <citation type="submission" date="2020-12" db="EMBL/GenBank/DDBJ databases">
        <title>Concerted genomic and epigenomic changes stabilize Arabidopsis allopolyploids.</title>
        <authorList>
            <person name="Chen Z."/>
        </authorList>
    </citation>
    <scope>NUCLEOTIDE SEQUENCE [LARGE SCALE GENOMIC DNA]</scope>
    <source>
        <strain evidence="2">Allo738</strain>
        <tissue evidence="2">Leaf</tissue>
    </source>
</reference>
<name>A0A8T2BJ07_9BRAS</name>
<feature type="domain" description="Reverse transcriptase Ty1/copia-type" evidence="1">
    <location>
        <begin position="203"/>
        <end position="445"/>
    </location>
</feature>
<dbReference type="Pfam" id="PF07727">
    <property type="entry name" value="RVT_2"/>
    <property type="match status" value="1"/>
</dbReference>
<dbReference type="GO" id="GO:0003964">
    <property type="term" value="F:RNA-directed DNA polymerase activity"/>
    <property type="evidence" value="ECO:0007669"/>
    <property type="project" value="UniProtKB-KW"/>
</dbReference>
<dbReference type="InterPro" id="IPR013103">
    <property type="entry name" value="RVT_2"/>
</dbReference>